<reference evidence="1 2" key="1">
    <citation type="submission" date="2017-10" db="EMBL/GenBank/DDBJ databases">
        <authorList>
            <person name="Banno H."/>
            <person name="Chua N.-H."/>
        </authorList>
    </citation>
    <scope>NUCLEOTIDE SEQUENCE [LARGE SCALE GENOMIC DNA]</scope>
    <source>
        <strain evidence="1">Vibrio tapetis CECT4600</strain>
    </source>
</reference>
<protein>
    <submittedName>
        <fullName evidence="1">CRISPR-associated protein, Csy4 family</fullName>
    </submittedName>
</protein>
<keyword evidence="2" id="KW-1185">Reference proteome</keyword>
<sequence length="203" mass="22950">MPKRYFFTIRYIPERADCGLLAGRCIEQMHGFAANNPQAKSSIGVSFPSWCSESVGHSIAFVAANKDLLVGLSFQPYFSLMVNEGLFEVSTVDEVPNELPELRFVRNQAIGKSFVGSKKRRIKRSLVRSETIDEKHLPKANEIREFEHFHKVPISSGSSGQDFILHLQREQTVESVATGFNCYGFATNKDWRGTVPDFRFNPN</sequence>
<dbReference type="GO" id="GO:0043571">
    <property type="term" value="P:maintenance of CRISPR repeat elements"/>
    <property type="evidence" value="ECO:0007669"/>
    <property type="project" value="InterPro"/>
</dbReference>
<evidence type="ECO:0000313" key="2">
    <source>
        <dbReference type="Proteomes" id="UP000235828"/>
    </source>
</evidence>
<evidence type="ECO:0000313" key="1">
    <source>
        <dbReference type="EMBL" id="SON49914.1"/>
    </source>
</evidence>
<dbReference type="GO" id="GO:0004519">
    <property type="term" value="F:endonuclease activity"/>
    <property type="evidence" value="ECO:0007669"/>
    <property type="project" value="InterPro"/>
</dbReference>
<dbReference type="InterPro" id="IPR042564">
    <property type="entry name" value="CRISPR-Cas6/Csy4_sf"/>
</dbReference>
<dbReference type="RefSeq" id="WP_102522496.1">
    <property type="nucleotide sequence ID" value="NZ_LT960611.1"/>
</dbReference>
<dbReference type="Pfam" id="PF09618">
    <property type="entry name" value="Cas_Csy4"/>
    <property type="match status" value="1"/>
</dbReference>
<organism evidence="1 2">
    <name type="scientific">Vibrio tapetis subsp. tapetis</name>
    <dbReference type="NCBI Taxonomy" id="1671868"/>
    <lineage>
        <taxon>Bacteria</taxon>
        <taxon>Pseudomonadati</taxon>
        <taxon>Pseudomonadota</taxon>
        <taxon>Gammaproteobacteria</taxon>
        <taxon>Vibrionales</taxon>
        <taxon>Vibrionaceae</taxon>
        <taxon>Vibrio</taxon>
    </lineage>
</organism>
<dbReference type="OrthoDB" id="6104063at2"/>
<dbReference type="NCBIfam" id="TIGR02563">
    <property type="entry name" value="cas_Csy4"/>
    <property type="match status" value="1"/>
</dbReference>
<proteinExistence type="predicted"/>
<dbReference type="Proteomes" id="UP000235828">
    <property type="component" value="Chromosome A"/>
</dbReference>
<dbReference type="KEGG" id="vta:A1935"/>
<name>A0A2N8ZDD7_9VIBR</name>
<dbReference type="InterPro" id="IPR013396">
    <property type="entry name" value="CRISPR-assoc_prot_Csy4"/>
</dbReference>
<accession>A0A2N8ZDD7</accession>
<gene>
    <name evidence="1" type="primary">csy</name>
    <name evidence="1" type="ORF">VTAP4600_A1935</name>
</gene>
<dbReference type="EMBL" id="LT960611">
    <property type="protein sequence ID" value="SON49914.1"/>
    <property type="molecule type" value="Genomic_DNA"/>
</dbReference>
<dbReference type="AlphaFoldDB" id="A0A2N8ZDD7"/>
<dbReference type="Gene3D" id="3.30.70.2540">
    <property type="entry name" value="CRISPR-associated endoribonuclease Cas6/Csy4"/>
    <property type="match status" value="1"/>
</dbReference>